<name>A0AAX2H948_9PSED</name>
<dbReference type="GO" id="GO:0003978">
    <property type="term" value="F:UDP-glucose 4-epimerase activity"/>
    <property type="evidence" value="ECO:0007669"/>
    <property type="project" value="UniProtKB-EC"/>
</dbReference>
<dbReference type="PANTHER" id="PTHR48079:SF6">
    <property type="entry name" value="NAD(P)-BINDING DOMAIN-CONTAINING PROTEIN-RELATED"/>
    <property type="match status" value="1"/>
</dbReference>
<evidence type="ECO:0000313" key="3">
    <source>
        <dbReference type="Proteomes" id="UP000219564"/>
    </source>
</evidence>
<dbReference type="InterPro" id="IPR001509">
    <property type="entry name" value="Epimerase_deHydtase"/>
</dbReference>
<dbReference type="Proteomes" id="UP000219564">
    <property type="component" value="Unassembled WGS sequence"/>
</dbReference>
<evidence type="ECO:0000313" key="2">
    <source>
        <dbReference type="EMBL" id="SOB52787.1"/>
    </source>
</evidence>
<sequence>MKTLLLTGATGFVGSALLTHLCAHTQYEVRVATRSEPAADLAQAFKTFNVGDFSSSPDWGEALAGVDCVVHMAGRAHVMAREKDALSLFRRANTDATLELARHAIEKGVQRFVFISSIGVNGAYTPSTAFDETCPANPHADYAISKFEAEESLKALCDSHAMELVIIRPPLVYAAHAPGNFQRLLKLASTGVPLPFGGVRNSRSMVALENLVDFISLCMVHPRAANELFLVSDGIDISTPDLVRCIGRGMGRRIVMLTIPDPMMRLMASCIGKQNLYTQLCRSLTVNSTKARQLLGWIPPVTTEHALVQAGREYINARSIRS</sequence>
<dbReference type="EMBL" id="OBKZ01000017">
    <property type="protein sequence ID" value="SOB52787.1"/>
    <property type="molecule type" value="Genomic_DNA"/>
</dbReference>
<dbReference type="PANTHER" id="PTHR48079">
    <property type="entry name" value="PROTEIN YEEZ"/>
    <property type="match status" value="1"/>
</dbReference>
<reference evidence="2 3" key="1">
    <citation type="submission" date="2017-08" db="EMBL/GenBank/DDBJ databases">
        <authorList>
            <person name="Chaillou S."/>
        </authorList>
    </citation>
    <scope>NUCLEOTIDE SEQUENCE [LARGE SCALE GENOMIC DNA]</scope>
    <source>
        <strain evidence="2 3">MFPA15A1205</strain>
    </source>
</reference>
<dbReference type="InterPro" id="IPR036291">
    <property type="entry name" value="NAD(P)-bd_dom_sf"/>
</dbReference>
<dbReference type="EC" id="5.1.3.2" evidence="2"/>
<accession>A0AAX2H948</accession>
<dbReference type="RefSeq" id="WP_047292987.1">
    <property type="nucleotide sequence ID" value="NZ_JAAEBS010000005.1"/>
</dbReference>
<comment type="caution">
    <text evidence="2">The sequence shown here is derived from an EMBL/GenBank/DDBJ whole genome shotgun (WGS) entry which is preliminary data.</text>
</comment>
<keyword evidence="2" id="KW-0413">Isomerase</keyword>
<dbReference type="Pfam" id="PF01370">
    <property type="entry name" value="Epimerase"/>
    <property type="match status" value="1"/>
</dbReference>
<dbReference type="GO" id="GO:0004029">
    <property type="term" value="F:aldehyde dehydrogenase (NAD+) activity"/>
    <property type="evidence" value="ECO:0007669"/>
    <property type="project" value="TreeGrafter"/>
</dbReference>
<dbReference type="GO" id="GO:0005737">
    <property type="term" value="C:cytoplasm"/>
    <property type="evidence" value="ECO:0007669"/>
    <property type="project" value="TreeGrafter"/>
</dbReference>
<dbReference type="Gene3D" id="3.40.50.720">
    <property type="entry name" value="NAD(P)-binding Rossmann-like Domain"/>
    <property type="match status" value="1"/>
</dbReference>
<dbReference type="InterPro" id="IPR051783">
    <property type="entry name" value="NAD(P)-dependent_oxidoreduct"/>
</dbReference>
<dbReference type="SUPFAM" id="SSF51735">
    <property type="entry name" value="NAD(P)-binding Rossmann-fold domains"/>
    <property type="match status" value="1"/>
</dbReference>
<dbReference type="AlphaFoldDB" id="A0AAX2H948"/>
<evidence type="ECO:0000259" key="1">
    <source>
        <dbReference type="Pfam" id="PF01370"/>
    </source>
</evidence>
<organism evidence="2 3">
    <name type="scientific">Pseudomonas lundensis</name>
    <dbReference type="NCBI Taxonomy" id="86185"/>
    <lineage>
        <taxon>Bacteria</taxon>
        <taxon>Pseudomonadati</taxon>
        <taxon>Pseudomonadota</taxon>
        <taxon>Gammaproteobacteria</taxon>
        <taxon>Pseudomonadales</taxon>
        <taxon>Pseudomonadaceae</taxon>
        <taxon>Pseudomonas</taxon>
    </lineage>
</organism>
<proteinExistence type="predicted"/>
<protein>
    <submittedName>
        <fullName evidence="2">UDP-glucose 4-epimerase</fullName>
        <ecNumber evidence="2">5.1.3.2</ecNumber>
    </submittedName>
</protein>
<gene>
    <name evidence="2" type="primary">galE</name>
    <name evidence="2" type="ORF">PLUA15_240200</name>
</gene>
<feature type="domain" description="NAD-dependent epimerase/dehydratase" evidence="1">
    <location>
        <begin position="5"/>
        <end position="225"/>
    </location>
</feature>